<dbReference type="GO" id="GO:0016887">
    <property type="term" value="F:ATP hydrolysis activity"/>
    <property type="evidence" value="ECO:0007669"/>
    <property type="project" value="InterPro"/>
</dbReference>
<dbReference type="InterPro" id="IPR003593">
    <property type="entry name" value="AAA+_ATPase"/>
</dbReference>
<evidence type="ECO:0000313" key="10">
    <source>
        <dbReference type="EMBL" id="REG10537.1"/>
    </source>
</evidence>
<dbReference type="Proteomes" id="UP000256388">
    <property type="component" value="Unassembled WGS sequence"/>
</dbReference>
<keyword evidence="11" id="KW-1185">Reference proteome</keyword>
<dbReference type="FunFam" id="3.40.50.300:FF:000127">
    <property type="entry name" value="Ribose import ATP-binding protein RbsA"/>
    <property type="match status" value="1"/>
</dbReference>
<feature type="domain" description="ABC transporter" evidence="9">
    <location>
        <begin position="288"/>
        <end position="532"/>
    </location>
</feature>
<evidence type="ECO:0000313" key="11">
    <source>
        <dbReference type="Proteomes" id="UP000256388"/>
    </source>
</evidence>
<keyword evidence="4" id="KW-0677">Repeat</keyword>
<accession>A0A3E0AFT7</accession>
<keyword evidence="8" id="KW-0472">Membrane</keyword>
<dbReference type="PANTHER" id="PTHR43790:SF9">
    <property type="entry name" value="GALACTOFURANOSE TRANSPORTER ATP-BINDING PROTEIN YTFR"/>
    <property type="match status" value="1"/>
</dbReference>
<dbReference type="PROSITE" id="PS00211">
    <property type="entry name" value="ABC_TRANSPORTER_1"/>
    <property type="match status" value="2"/>
</dbReference>
<dbReference type="InterPro" id="IPR003439">
    <property type="entry name" value="ABC_transporter-like_ATP-bd"/>
</dbReference>
<evidence type="ECO:0000256" key="4">
    <source>
        <dbReference type="ARBA" id="ARBA00022737"/>
    </source>
</evidence>
<dbReference type="PANTHER" id="PTHR43790">
    <property type="entry name" value="CARBOHYDRATE TRANSPORT ATP-BINDING PROTEIN MG119-RELATED"/>
    <property type="match status" value="1"/>
</dbReference>
<comment type="caution">
    <text evidence="10">The sequence shown here is derived from an EMBL/GenBank/DDBJ whole genome shotgun (WGS) entry which is preliminary data.</text>
</comment>
<reference evidence="10 11" key="1">
    <citation type="submission" date="2018-08" db="EMBL/GenBank/DDBJ databases">
        <title>Genomic Encyclopedia of Type Strains, Phase IV (KMG-IV): sequencing the most valuable type-strain genomes for metagenomic binning, comparative biology and taxonomic classification.</title>
        <authorList>
            <person name="Goeker M."/>
        </authorList>
    </citation>
    <scope>NUCLEOTIDE SEQUENCE [LARGE SCALE GENOMIC DNA]</scope>
    <source>
        <strain evidence="10 11">DSM 23923</strain>
    </source>
</reference>
<dbReference type="Pfam" id="PF00005">
    <property type="entry name" value="ABC_tran"/>
    <property type="match status" value="2"/>
</dbReference>
<comment type="subcellular location">
    <subcellularLocation>
        <location evidence="1">Cell membrane</location>
        <topology evidence="1">Peripheral membrane protein</topology>
    </subcellularLocation>
</comment>
<gene>
    <name evidence="10" type="ORF">DFR64_0396</name>
</gene>
<proteinExistence type="predicted"/>
<keyword evidence="7" id="KW-1278">Translocase</keyword>
<name>A0A3E0AFT7_9CHLR</name>
<dbReference type="Gene3D" id="3.40.50.300">
    <property type="entry name" value="P-loop containing nucleotide triphosphate hydrolases"/>
    <property type="match status" value="2"/>
</dbReference>
<protein>
    <submittedName>
        <fullName evidence="10">Nucleoside ABC transporter ATP-binding protein</fullName>
    </submittedName>
</protein>
<organism evidence="10 11">
    <name type="scientific">Pelolinea submarina</name>
    <dbReference type="NCBI Taxonomy" id="913107"/>
    <lineage>
        <taxon>Bacteria</taxon>
        <taxon>Bacillati</taxon>
        <taxon>Chloroflexota</taxon>
        <taxon>Anaerolineae</taxon>
        <taxon>Anaerolineales</taxon>
        <taxon>Anaerolineaceae</taxon>
        <taxon>Pelolinea</taxon>
    </lineage>
</organism>
<evidence type="ECO:0000256" key="7">
    <source>
        <dbReference type="ARBA" id="ARBA00022967"/>
    </source>
</evidence>
<dbReference type="CDD" id="cd03215">
    <property type="entry name" value="ABC_Carb_Monos_II"/>
    <property type="match status" value="1"/>
</dbReference>
<sequence length="539" mass="59780">MISEVLPDFRYLDSNKEYVMVKSNTLPSGQTRIDNMEICGITKRFPGVLANDHIDFDVKSGEVHALLGENGAGKSTLMKILYGIYHPDEGEIFINQKPVTINSPMDAIKSGIGMIHQHFMLVQTLTVAENVALGLLSSRGLLTDLDRVSKRIIELADIYNLKIDPDAYIWQLSVGQQQRVEIIKALYRGAALLILDEPTAVLTPQEVEELFAIMRQMVKDGYALIFISHKLHEVIEISNRVTVLRNGKRISTHLTSETTKEDLARWMVGHDIEFITSHEKSNVGEVLLKLENVSCNSDNGRHGLSDVSLEIHSGEILGIAGVSGNCQLELAETITGMRKTTGGHIYLGPDEITGLAPGELTERMLSYIPEERMRDGVIRNFSVAENMILREHHKSPYSRSGFLRLKDISAHTDELIEQFQVKTPSQATLAKNLSGGNIQKLVLAREISRNPRAIIAAQPTRGLDIGASEYVRAQLLEQRKAGAAIMLISEDLDEIFALSDRIAVIYEGKIMDVLTCEEATRERVGLLMAGVHPKKKASA</sequence>
<keyword evidence="5" id="KW-0547">Nucleotide-binding</keyword>
<dbReference type="SMART" id="SM00382">
    <property type="entry name" value="AAA"/>
    <property type="match status" value="1"/>
</dbReference>
<evidence type="ECO:0000256" key="5">
    <source>
        <dbReference type="ARBA" id="ARBA00022741"/>
    </source>
</evidence>
<evidence type="ECO:0000256" key="3">
    <source>
        <dbReference type="ARBA" id="ARBA00022475"/>
    </source>
</evidence>
<evidence type="ECO:0000256" key="1">
    <source>
        <dbReference type="ARBA" id="ARBA00004202"/>
    </source>
</evidence>
<dbReference type="InterPro" id="IPR050107">
    <property type="entry name" value="ABC_carbohydrate_import_ATPase"/>
</dbReference>
<evidence type="ECO:0000256" key="6">
    <source>
        <dbReference type="ARBA" id="ARBA00022840"/>
    </source>
</evidence>
<dbReference type="AlphaFoldDB" id="A0A3E0AFT7"/>
<keyword evidence="3" id="KW-1003">Cell membrane</keyword>
<dbReference type="CDD" id="cd03216">
    <property type="entry name" value="ABC_Carb_Monos_I"/>
    <property type="match status" value="1"/>
</dbReference>
<dbReference type="GO" id="GO:0005524">
    <property type="term" value="F:ATP binding"/>
    <property type="evidence" value="ECO:0007669"/>
    <property type="project" value="UniProtKB-KW"/>
</dbReference>
<dbReference type="GO" id="GO:0005886">
    <property type="term" value="C:plasma membrane"/>
    <property type="evidence" value="ECO:0007669"/>
    <property type="project" value="UniProtKB-SubCell"/>
</dbReference>
<evidence type="ECO:0000256" key="2">
    <source>
        <dbReference type="ARBA" id="ARBA00022448"/>
    </source>
</evidence>
<dbReference type="PROSITE" id="PS50893">
    <property type="entry name" value="ABC_TRANSPORTER_2"/>
    <property type="match status" value="2"/>
</dbReference>
<evidence type="ECO:0000259" key="9">
    <source>
        <dbReference type="PROSITE" id="PS50893"/>
    </source>
</evidence>
<dbReference type="InterPro" id="IPR027417">
    <property type="entry name" value="P-loop_NTPase"/>
</dbReference>
<feature type="domain" description="ABC transporter" evidence="9">
    <location>
        <begin position="36"/>
        <end position="271"/>
    </location>
</feature>
<evidence type="ECO:0000256" key="8">
    <source>
        <dbReference type="ARBA" id="ARBA00023136"/>
    </source>
</evidence>
<dbReference type="SUPFAM" id="SSF52540">
    <property type="entry name" value="P-loop containing nucleoside triphosphate hydrolases"/>
    <property type="match status" value="2"/>
</dbReference>
<keyword evidence="6 10" id="KW-0067">ATP-binding</keyword>
<dbReference type="InterPro" id="IPR017871">
    <property type="entry name" value="ABC_transporter-like_CS"/>
</dbReference>
<keyword evidence="2" id="KW-0813">Transport</keyword>
<dbReference type="EMBL" id="QUMS01000001">
    <property type="protein sequence ID" value="REG10537.1"/>
    <property type="molecule type" value="Genomic_DNA"/>
</dbReference>